<gene>
    <name evidence="2" type="ordered locus">Acid345_2174</name>
</gene>
<dbReference type="KEGG" id="aba:Acid345_2174"/>
<accession>Q1IPM5</accession>
<evidence type="ECO:0000313" key="3">
    <source>
        <dbReference type="Proteomes" id="UP000002432"/>
    </source>
</evidence>
<dbReference type="EnsemblBacteria" id="ABF41175">
    <property type="protein sequence ID" value="ABF41175"/>
    <property type="gene ID" value="Acid345_2174"/>
</dbReference>
<feature type="domain" description="NIPSNAP" evidence="1">
    <location>
        <begin position="15"/>
        <end position="92"/>
    </location>
</feature>
<dbReference type="Pfam" id="PF07978">
    <property type="entry name" value="NIPSNAP"/>
    <property type="match status" value="1"/>
</dbReference>
<organism evidence="2 3">
    <name type="scientific">Koribacter versatilis (strain Ellin345)</name>
    <dbReference type="NCBI Taxonomy" id="204669"/>
    <lineage>
        <taxon>Bacteria</taxon>
        <taxon>Pseudomonadati</taxon>
        <taxon>Acidobacteriota</taxon>
        <taxon>Terriglobia</taxon>
        <taxon>Terriglobales</taxon>
        <taxon>Candidatus Korobacteraceae</taxon>
        <taxon>Candidatus Korobacter</taxon>
    </lineage>
</organism>
<reference evidence="2 3" key="1">
    <citation type="journal article" date="2009" name="Appl. Environ. Microbiol.">
        <title>Three genomes from the phylum Acidobacteria provide insight into the lifestyles of these microorganisms in soils.</title>
        <authorList>
            <person name="Ward N.L."/>
            <person name="Challacombe J.F."/>
            <person name="Janssen P.H."/>
            <person name="Henrissat B."/>
            <person name="Coutinho P.M."/>
            <person name="Wu M."/>
            <person name="Xie G."/>
            <person name="Haft D.H."/>
            <person name="Sait M."/>
            <person name="Badger J."/>
            <person name="Barabote R.D."/>
            <person name="Bradley B."/>
            <person name="Brettin T.S."/>
            <person name="Brinkac L.M."/>
            <person name="Bruce D."/>
            <person name="Creasy T."/>
            <person name="Daugherty S.C."/>
            <person name="Davidsen T.M."/>
            <person name="DeBoy R.T."/>
            <person name="Detter J.C."/>
            <person name="Dodson R.J."/>
            <person name="Durkin A.S."/>
            <person name="Ganapathy A."/>
            <person name="Gwinn-Giglio M."/>
            <person name="Han C.S."/>
            <person name="Khouri H."/>
            <person name="Kiss H."/>
            <person name="Kothari S.P."/>
            <person name="Madupu R."/>
            <person name="Nelson K.E."/>
            <person name="Nelson W.C."/>
            <person name="Paulsen I."/>
            <person name="Penn K."/>
            <person name="Ren Q."/>
            <person name="Rosovitz M.J."/>
            <person name="Selengut J.D."/>
            <person name="Shrivastava S."/>
            <person name="Sullivan S.A."/>
            <person name="Tapia R."/>
            <person name="Thompson L.S."/>
            <person name="Watkins K.L."/>
            <person name="Yang Q."/>
            <person name="Yu C."/>
            <person name="Zafar N."/>
            <person name="Zhou L."/>
            <person name="Kuske C.R."/>
        </authorList>
    </citation>
    <scope>NUCLEOTIDE SEQUENCE [LARGE SCALE GENOMIC DNA]</scope>
    <source>
        <strain evidence="2 3">Ellin345</strain>
    </source>
</reference>
<dbReference type="AlphaFoldDB" id="Q1IPM5"/>
<dbReference type="EMBL" id="CP000360">
    <property type="protein sequence ID" value="ABF41175.1"/>
    <property type="molecule type" value="Genomic_DNA"/>
</dbReference>
<keyword evidence="3" id="KW-1185">Reference proteome</keyword>
<dbReference type="Gene3D" id="3.30.70.100">
    <property type="match status" value="1"/>
</dbReference>
<evidence type="ECO:0000259" key="1">
    <source>
        <dbReference type="Pfam" id="PF07978"/>
    </source>
</evidence>
<evidence type="ECO:0000313" key="2">
    <source>
        <dbReference type="EMBL" id="ABF41175.1"/>
    </source>
</evidence>
<dbReference type="InterPro" id="IPR012577">
    <property type="entry name" value="NIPSNAP"/>
</dbReference>
<protein>
    <recommendedName>
        <fullName evidence="1">NIPSNAP domain-containing protein</fullName>
    </recommendedName>
</protein>
<dbReference type="InterPro" id="IPR011008">
    <property type="entry name" value="Dimeric_a/b-barrel"/>
</dbReference>
<dbReference type="eggNOG" id="COG1359">
    <property type="taxonomic scope" value="Bacteria"/>
</dbReference>
<name>Q1IPM5_KORVE</name>
<dbReference type="Proteomes" id="UP000002432">
    <property type="component" value="Chromosome"/>
</dbReference>
<sequence length="117" mass="13700">MDWGLHERKEGAMIVELRTYRLKAGCCEAFLEAFRAKSMPAHAEIGMKIAGPWVSLEEPDTFFFMRGFPDMESREPMKAKFYEGELWKRELEAQLMPMIVSYEVVLVEMREDGVKWT</sequence>
<proteinExistence type="predicted"/>
<dbReference type="HOGENOM" id="CLU_2081720_0_0_0"/>
<dbReference type="STRING" id="204669.Acid345_2174"/>
<dbReference type="SUPFAM" id="SSF54909">
    <property type="entry name" value="Dimeric alpha+beta barrel"/>
    <property type="match status" value="1"/>
</dbReference>